<organism evidence="1 2">
    <name type="scientific">Reichenbachiella faecimaris</name>
    <dbReference type="NCBI Taxonomy" id="692418"/>
    <lineage>
        <taxon>Bacteria</taxon>
        <taxon>Pseudomonadati</taxon>
        <taxon>Bacteroidota</taxon>
        <taxon>Cytophagia</taxon>
        <taxon>Cytophagales</taxon>
        <taxon>Reichenbachiellaceae</taxon>
        <taxon>Reichenbachiella</taxon>
    </lineage>
</organism>
<proteinExistence type="predicted"/>
<evidence type="ECO:0000313" key="1">
    <source>
        <dbReference type="EMBL" id="SMD32417.1"/>
    </source>
</evidence>
<accession>A0A1W2G6Y0</accession>
<gene>
    <name evidence="1" type="ORF">SAMN04488029_0762</name>
</gene>
<dbReference type="STRING" id="692418.SAMN04488029_0762"/>
<evidence type="ECO:0000313" key="2">
    <source>
        <dbReference type="Proteomes" id="UP000192472"/>
    </source>
</evidence>
<dbReference type="AlphaFoldDB" id="A0A1W2G6Y0"/>
<reference evidence="1 2" key="1">
    <citation type="submission" date="2017-04" db="EMBL/GenBank/DDBJ databases">
        <authorList>
            <person name="Afonso C.L."/>
            <person name="Miller P.J."/>
            <person name="Scott M.A."/>
            <person name="Spackman E."/>
            <person name="Goraichik I."/>
            <person name="Dimitrov K.M."/>
            <person name="Suarez D.L."/>
            <person name="Swayne D.E."/>
        </authorList>
    </citation>
    <scope>NUCLEOTIDE SEQUENCE [LARGE SCALE GENOMIC DNA]</scope>
    <source>
        <strain evidence="1 2">DSM 26133</strain>
    </source>
</reference>
<sequence>MVVMMNKNFIGQILTHSALYIKSRACLLTLGLLFGTHLSFGQTSLITDLKKDRLTELSLYFYPSTLRMVNLDKNEEFNRLIQDIEKLIFYKMNGKFENIDLYNLVGQLQTEESFEEYVVIDGPTKKFYLLGREKPTETVGLALMNEEHYVFDIAGSLELKEIPKLYQYISENDSTFQSKFSQILNLVELGDDIVD</sequence>
<protein>
    <recommendedName>
        <fullName evidence="3">DUF4252 domain-containing protein</fullName>
    </recommendedName>
</protein>
<dbReference type="Proteomes" id="UP000192472">
    <property type="component" value="Unassembled WGS sequence"/>
</dbReference>
<name>A0A1W2G6Y0_REIFA</name>
<keyword evidence="2" id="KW-1185">Reference proteome</keyword>
<dbReference type="EMBL" id="FWYF01000001">
    <property type="protein sequence ID" value="SMD32417.1"/>
    <property type="molecule type" value="Genomic_DNA"/>
</dbReference>
<evidence type="ECO:0008006" key="3">
    <source>
        <dbReference type="Google" id="ProtNLM"/>
    </source>
</evidence>